<organism evidence="1">
    <name type="scientific">marine sediment metagenome</name>
    <dbReference type="NCBI Taxonomy" id="412755"/>
    <lineage>
        <taxon>unclassified sequences</taxon>
        <taxon>metagenomes</taxon>
        <taxon>ecological metagenomes</taxon>
    </lineage>
</organism>
<dbReference type="EMBL" id="BARS01002209">
    <property type="protein sequence ID" value="GAF82823.1"/>
    <property type="molecule type" value="Genomic_DNA"/>
</dbReference>
<accession>X0SP02</accession>
<dbReference type="Gene3D" id="3.20.20.80">
    <property type="entry name" value="Glycosidases"/>
    <property type="match status" value="1"/>
</dbReference>
<proteinExistence type="predicted"/>
<dbReference type="SUPFAM" id="SSF51445">
    <property type="entry name" value="(Trans)glycosidases"/>
    <property type="match status" value="1"/>
</dbReference>
<feature type="non-terminal residue" evidence="1">
    <location>
        <position position="1"/>
    </location>
</feature>
<protein>
    <submittedName>
        <fullName evidence="1">Uncharacterized protein</fullName>
    </submittedName>
</protein>
<dbReference type="AlphaFoldDB" id="X0SP02"/>
<reference evidence="1" key="1">
    <citation type="journal article" date="2014" name="Front. Microbiol.">
        <title>High frequency of phylogenetically diverse reductive dehalogenase-homologous genes in deep subseafloor sedimentary metagenomes.</title>
        <authorList>
            <person name="Kawai M."/>
            <person name="Futagami T."/>
            <person name="Toyoda A."/>
            <person name="Takaki Y."/>
            <person name="Nishi S."/>
            <person name="Hori S."/>
            <person name="Arai W."/>
            <person name="Tsubouchi T."/>
            <person name="Morono Y."/>
            <person name="Uchiyama I."/>
            <person name="Ito T."/>
            <person name="Fujiyama A."/>
            <person name="Inagaki F."/>
            <person name="Takami H."/>
        </authorList>
    </citation>
    <scope>NUCLEOTIDE SEQUENCE</scope>
    <source>
        <strain evidence="1">Expedition CK06-06</strain>
    </source>
</reference>
<comment type="caution">
    <text evidence="1">The sequence shown here is derived from an EMBL/GenBank/DDBJ whole genome shotgun (WGS) entry which is preliminary data.</text>
</comment>
<dbReference type="InterPro" id="IPR017853">
    <property type="entry name" value="GH"/>
</dbReference>
<gene>
    <name evidence="1" type="ORF">S01H1_04157</name>
</gene>
<sequence length="234" mass="25976">DEPEFFVAPEWMERVYREIKRLDPYHLVTINNCRGARSMLTYARASDMVGLDYYPAGKWPAGTVGPLTDEVVHFAGYKPVKMWVQGYKIHNPKAPTPDELKMMTYSMLARGASALFYFIGRPKPALWNAQGQCAREIRSLTDAVAAEHRERLVVGPADSGVYASFRSGPKGWWIIAVNEGATAVKATIELPSSAGEGSADVLFESRQAPIEGGKISDSFAPFQRHVYHAARHSK</sequence>
<name>X0SP02_9ZZZZ</name>
<evidence type="ECO:0000313" key="1">
    <source>
        <dbReference type="EMBL" id="GAF82823.1"/>
    </source>
</evidence>